<feature type="compositionally biased region" description="Basic and acidic residues" evidence="1">
    <location>
        <begin position="287"/>
        <end position="306"/>
    </location>
</feature>
<accession>M2NI09</accession>
<dbReference type="GO" id="GO:0000146">
    <property type="term" value="F:microfilament motor activity"/>
    <property type="evidence" value="ECO:0007669"/>
    <property type="project" value="TreeGrafter"/>
</dbReference>
<evidence type="ECO:0000313" key="3">
    <source>
        <dbReference type="EMBL" id="EMC98720.1"/>
    </source>
</evidence>
<feature type="compositionally biased region" description="Low complexity" evidence="1">
    <location>
        <begin position="1081"/>
        <end position="1090"/>
    </location>
</feature>
<feature type="compositionally biased region" description="Basic and acidic residues" evidence="1">
    <location>
        <begin position="885"/>
        <end position="900"/>
    </location>
</feature>
<feature type="region of interest" description="Disordered" evidence="1">
    <location>
        <begin position="232"/>
        <end position="379"/>
    </location>
</feature>
<dbReference type="STRING" id="717646.M2NI09"/>
<feature type="compositionally biased region" description="Basic and acidic residues" evidence="1">
    <location>
        <begin position="660"/>
        <end position="670"/>
    </location>
</feature>
<feature type="region of interest" description="Disordered" evidence="1">
    <location>
        <begin position="406"/>
        <end position="430"/>
    </location>
</feature>
<dbReference type="InterPro" id="IPR003961">
    <property type="entry name" value="FN3_dom"/>
</dbReference>
<feature type="compositionally biased region" description="Low complexity" evidence="1">
    <location>
        <begin position="678"/>
        <end position="687"/>
    </location>
</feature>
<dbReference type="GO" id="GO:0032982">
    <property type="term" value="C:myosin filament"/>
    <property type="evidence" value="ECO:0007669"/>
    <property type="project" value="TreeGrafter"/>
</dbReference>
<evidence type="ECO:0000313" key="4">
    <source>
        <dbReference type="Proteomes" id="UP000011761"/>
    </source>
</evidence>
<dbReference type="OrthoDB" id="5572782at2759"/>
<feature type="compositionally biased region" description="Polar residues" evidence="1">
    <location>
        <begin position="903"/>
        <end position="912"/>
    </location>
</feature>
<feature type="region of interest" description="Disordered" evidence="1">
    <location>
        <begin position="1076"/>
        <end position="1285"/>
    </location>
</feature>
<dbReference type="HOGENOM" id="CLU_005801_0_0_1"/>
<dbReference type="Gene3D" id="2.60.40.10">
    <property type="entry name" value="Immunoglobulins"/>
    <property type="match status" value="1"/>
</dbReference>
<feature type="compositionally biased region" description="Basic and acidic residues" evidence="1">
    <location>
        <begin position="357"/>
        <end position="379"/>
    </location>
</feature>
<protein>
    <recommendedName>
        <fullName evidence="2">Fibronectin type-III domain-containing protein</fullName>
    </recommendedName>
</protein>
<dbReference type="InterPro" id="IPR013783">
    <property type="entry name" value="Ig-like_fold"/>
</dbReference>
<dbReference type="PROSITE" id="PS50853">
    <property type="entry name" value="FN3"/>
    <property type="match status" value="1"/>
</dbReference>
<feature type="compositionally biased region" description="Acidic residues" evidence="1">
    <location>
        <begin position="1005"/>
        <end position="1019"/>
    </location>
</feature>
<keyword evidence="4" id="KW-1185">Reference proteome</keyword>
<dbReference type="PANTHER" id="PTHR45615">
    <property type="entry name" value="MYOSIN HEAVY CHAIN, NON-MUSCLE"/>
    <property type="match status" value="1"/>
</dbReference>
<feature type="compositionally biased region" description="Basic and acidic residues" evidence="1">
    <location>
        <begin position="406"/>
        <end position="415"/>
    </location>
</feature>
<feature type="compositionally biased region" description="Low complexity" evidence="1">
    <location>
        <begin position="1041"/>
        <end position="1056"/>
    </location>
</feature>
<dbReference type="SUPFAM" id="SSF49265">
    <property type="entry name" value="Fibronectin type III"/>
    <property type="match status" value="1"/>
</dbReference>
<feature type="compositionally biased region" description="Low complexity" evidence="1">
    <location>
        <begin position="761"/>
        <end position="773"/>
    </location>
</feature>
<dbReference type="KEGG" id="bcom:BAUCODRAFT_31000"/>
<dbReference type="OMA" id="ERWERND"/>
<dbReference type="EMBL" id="KB445552">
    <property type="protein sequence ID" value="EMC98720.1"/>
    <property type="molecule type" value="Genomic_DNA"/>
</dbReference>
<dbReference type="GO" id="GO:0051015">
    <property type="term" value="F:actin filament binding"/>
    <property type="evidence" value="ECO:0007669"/>
    <property type="project" value="TreeGrafter"/>
</dbReference>
<feature type="region of interest" description="Disordered" evidence="1">
    <location>
        <begin position="531"/>
        <end position="578"/>
    </location>
</feature>
<feature type="compositionally biased region" description="Basic and acidic residues" evidence="1">
    <location>
        <begin position="313"/>
        <end position="346"/>
    </location>
</feature>
<dbReference type="Pfam" id="PF00041">
    <property type="entry name" value="fn3"/>
    <property type="match status" value="1"/>
</dbReference>
<dbReference type="PANTHER" id="PTHR45615:SF40">
    <property type="entry name" value="MYOSIN HEAVY CHAIN, NON-MUSCLE"/>
    <property type="match status" value="1"/>
</dbReference>
<dbReference type="GO" id="GO:0005737">
    <property type="term" value="C:cytoplasm"/>
    <property type="evidence" value="ECO:0007669"/>
    <property type="project" value="TreeGrafter"/>
</dbReference>
<dbReference type="GeneID" id="19111365"/>
<feature type="compositionally biased region" description="Polar residues" evidence="1">
    <location>
        <begin position="1183"/>
        <end position="1193"/>
    </location>
</feature>
<dbReference type="InterPro" id="IPR036116">
    <property type="entry name" value="FN3_sf"/>
</dbReference>
<dbReference type="RefSeq" id="XP_007673500.1">
    <property type="nucleotide sequence ID" value="XM_007675310.1"/>
</dbReference>
<feature type="compositionally biased region" description="Basic and acidic residues" evidence="1">
    <location>
        <begin position="1225"/>
        <end position="1241"/>
    </location>
</feature>
<organism evidence="3 4">
    <name type="scientific">Baudoinia panamericana (strain UAMH 10762)</name>
    <name type="common">Angels' share fungus</name>
    <name type="synonym">Baudoinia compniacensis (strain UAMH 10762)</name>
    <dbReference type="NCBI Taxonomy" id="717646"/>
    <lineage>
        <taxon>Eukaryota</taxon>
        <taxon>Fungi</taxon>
        <taxon>Dikarya</taxon>
        <taxon>Ascomycota</taxon>
        <taxon>Pezizomycotina</taxon>
        <taxon>Dothideomycetes</taxon>
        <taxon>Dothideomycetidae</taxon>
        <taxon>Mycosphaerellales</taxon>
        <taxon>Teratosphaeriaceae</taxon>
        <taxon>Baudoinia</taxon>
    </lineage>
</organism>
<feature type="compositionally biased region" description="Polar residues" evidence="1">
    <location>
        <begin position="347"/>
        <end position="356"/>
    </location>
</feature>
<feature type="compositionally biased region" description="Polar residues" evidence="1">
    <location>
        <begin position="1122"/>
        <end position="1131"/>
    </location>
</feature>
<proteinExistence type="predicted"/>
<dbReference type="GO" id="GO:0016460">
    <property type="term" value="C:myosin II complex"/>
    <property type="evidence" value="ECO:0007669"/>
    <property type="project" value="TreeGrafter"/>
</dbReference>
<feature type="compositionally biased region" description="Polar residues" evidence="1">
    <location>
        <begin position="1242"/>
        <end position="1251"/>
    </location>
</feature>
<feature type="compositionally biased region" description="Low complexity" evidence="1">
    <location>
        <begin position="416"/>
        <end position="426"/>
    </location>
</feature>
<sequence length="1285" mass="138271">MSTTLQHAAAAASATKSSVFQRAHLYSSTVDSMSSAIATTLPESAPIWASNVLVFMQMLAMPLGIWFKPVVVTLATVWLVHRAYQVLNKPLEELASLLGFDIPLTPMIDLAGIKADGCLLHWSLPEKLKQRSKFRFEIHLNGTVIDTVSIQETAVNITGLQPSSFYVVRVALVNEQDLGSRSEPIRFRTKPASSGDYFVVPLDGHDTDQDGSGEILPRVRVHRGLKDVTPASIEAAPMAREGSIGLGPKRSITGRRPSPAALGLDMKHDPQPEESEPPEGAESLHQLTEKLDAIRRETDDTERQAKDEDEEESKLKDELTAERDMLREQVAEKEKASRTLKKEVNTLERQNTAAQNDRSKHERLLQQKKQERAKVKTDMVRWAKEAEDLRSEVERIQKDKEEHLQQVEHEKEGLRAKQAQEAAATRALEDEIKEKNAEIKRLERTMKIESPDQNGHSYAENTVAEPNLVQQMQQEAEEERSYQALRTQLMQQYASTAQKLEEAKRFYHGVNRYLEYVRAQRRLEEDRAAAQAAAQQWTSPSPADRMIRRGDSQRSRRAPSGHSASESPRMGGFPLAGAGGMQSGAGAFVNGFGSSAVHSAPFFNIHNGMTLRTEPVTRPGADEYPNMSEEDRERMTGGAPMSPGAGAELLPAGLFSGVDDDSRQERERAAEQQSVQILPGLGSLPGLPGLPGGPSPAVERWERNDHAAQGPASPGSTSSRSPSVFASPQASQNNLHLGSPIENFNIDADRRSIRSTRSNRAGTGTSGTPAAGSRFSSLFGIKQRTKTLSADEGPALGKAQSHSMPREEIQSLPGLQHISDGGPTARKRNSSISGLAFGNGDAFGGALGDGVPDSAFGSESGNALAGNQPAARRRPFSGMASIFSRDSKESSSQTQRDKDGTTGWPSTFTSSFGGLRRPGSPRPDSTHSNELPRPSVDSSRWGVGADAWPSIPDAAQGAARSSPLSFTVPWNIPQPGGEQRNRLYGSRHPSRRPSVQHGVSGPPEDIMEDEDSDAMLEPDDVVRTPQLAPIGTKPSSKTAVQAQAESSEQAAAAAASQEKKLNPAARAFNMFGIKSKDKAARAGSPSAAGAQTLTSSTSRTDGDGAGDEGSPPTSRKSRDARSMTTTESSIAESGELGTSAGTNGTYDLARTPSYSANSDATGPSPLIGSTTSKESFMAKLTRKSSSAGKTFSLPTFKREKSRLDPGPAAEIMAEEEDMSASVGSLREKEREREPRESKDGGNRSSTRSWSSVLKLGKGKKGGETPSLSGLSLASGTEDGDGSGEE</sequence>
<feature type="compositionally biased region" description="Basic and acidic residues" evidence="1">
    <location>
        <begin position="545"/>
        <end position="554"/>
    </location>
</feature>
<reference evidence="3 4" key="1">
    <citation type="journal article" date="2012" name="PLoS Pathog.">
        <title>Diverse lifestyles and strategies of plant pathogenesis encoded in the genomes of eighteen Dothideomycetes fungi.</title>
        <authorList>
            <person name="Ohm R.A."/>
            <person name="Feau N."/>
            <person name="Henrissat B."/>
            <person name="Schoch C.L."/>
            <person name="Horwitz B.A."/>
            <person name="Barry K.W."/>
            <person name="Condon B.J."/>
            <person name="Copeland A.C."/>
            <person name="Dhillon B."/>
            <person name="Glaser F."/>
            <person name="Hesse C.N."/>
            <person name="Kosti I."/>
            <person name="LaButti K."/>
            <person name="Lindquist E.A."/>
            <person name="Lucas S."/>
            <person name="Salamov A.A."/>
            <person name="Bradshaw R.E."/>
            <person name="Ciuffetti L."/>
            <person name="Hamelin R.C."/>
            <person name="Kema G.H.J."/>
            <person name="Lawrence C."/>
            <person name="Scott J.A."/>
            <person name="Spatafora J.W."/>
            <person name="Turgeon B.G."/>
            <person name="de Wit P.J.G.M."/>
            <person name="Zhong S."/>
            <person name="Goodwin S.B."/>
            <person name="Grigoriev I.V."/>
        </authorList>
    </citation>
    <scope>NUCLEOTIDE SEQUENCE [LARGE SCALE GENOMIC DNA]</scope>
    <source>
        <strain evidence="3 4">UAMH 10762</strain>
    </source>
</reference>
<dbReference type="Proteomes" id="UP000011761">
    <property type="component" value="Unassembled WGS sequence"/>
</dbReference>
<evidence type="ECO:0000256" key="1">
    <source>
        <dbReference type="SAM" id="MobiDB-lite"/>
    </source>
</evidence>
<dbReference type="CDD" id="cd00063">
    <property type="entry name" value="FN3"/>
    <property type="match status" value="1"/>
</dbReference>
<feature type="region of interest" description="Disordered" evidence="1">
    <location>
        <begin position="612"/>
        <end position="1062"/>
    </location>
</feature>
<evidence type="ECO:0000259" key="2">
    <source>
        <dbReference type="PROSITE" id="PS50853"/>
    </source>
</evidence>
<dbReference type="eggNOG" id="ENOG502R2RI">
    <property type="taxonomic scope" value="Eukaryota"/>
</dbReference>
<feature type="compositionally biased region" description="Polar residues" evidence="1">
    <location>
        <begin position="1152"/>
        <end position="1174"/>
    </location>
</feature>
<gene>
    <name evidence="3" type="ORF">BAUCODRAFT_31000</name>
</gene>
<feature type="compositionally biased region" description="Polar residues" evidence="1">
    <location>
        <begin position="724"/>
        <end position="736"/>
    </location>
</feature>
<feature type="compositionally biased region" description="Low complexity" evidence="1">
    <location>
        <begin position="711"/>
        <end position="723"/>
    </location>
</feature>
<feature type="domain" description="Fibronectin type-III" evidence="2">
    <location>
        <begin position="103"/>
        <end position="192"/>
    </location>
</feature>
<name>M2NI09_BAUPA</name>